<dbReference type="STRING" id="13735.ENSPSIP00000004616"/>
<dbReference type="OMA" id="RMHTHAN"/>
<reference evidence="5" key="4">
    <citation type="submission" date="2025-09" db="UniProtKB">
        <authorList>
            <consortium name="Ensembl"/>
        </authorList>
    </citation>
    <scope>IDENTIFICATION</scope>
</reference>
<dbReference type="Ensembl" id="ENSPSIT00000004642.1">
    <property type="protein sequence ID" value="ENSPSIP00000004616.1"/>
    <property type="gene ID" value="ENSPSIG00000004316.1"/>
</dbReference>
<dbReference type="EMBL" id="AGCU01130621">
    <property type="status" value="NOT_ANNOTATED_CDS"/>
    <property type="molecule type" value="Genomic_DNA"/>
</dbReference>
<dbReference type="Gene3D" id="1.10.150.50">
    <property type="entry name" value="Transcription Factor, Ets-1"/>
    <property type="match status" value="1"/>
</dbReference>
<feature type="domain" description="SH3" evidence="4">
    <location>
        <begin position="174"/>
        <end position="233"/>
    </location>
</feature>
<dbReference type="PANTHER" id="PTHR12287">
    <property type="entry name" value="EPIDERMAL GROWTH FACTOR RECEPTOR KINASE SUBSTRATE EPS8-RELATED PROTEIN"/>
    <property type="match status" value="1"/>
</dbReference>
<dbReference type="Gene3D" id="2.30.30.40">
    <property type="entry name" value="SH3 Domains"/>
    <property type="match status" value="1"/>
</dbReference>
<dbReference type="InterPro" id="IPR055093">
    <property type="entry name" value="EPS8_2nd"/>
</dbReference>
<dbReference type="EMBL" id="AGCU01130622">
    <property type="status" value="NOT_ANNOTATED_CDS"/>
    <property type="molecule type" value="Genomic_DNA"/>
</dbReference>
<dbReference type="InterPro" id="IPR013761">
    <property type="entry name" value="SAM/pointed_sf"/>
</dbReference>
<keyword evidence="1 2" id="KW-0728">SH3 domain</keyword>
<dbReference type="Proteomes" id="UP000007267">
    <property type="component" value="Unassembled WGS sequence"/>
</dbReference>
<evidence type="ECO:0000256" key="1">
    <source>
        <dbReference type="ARBA" id="ARBA00022443"/>
    </source>
</evidence>
<dbReference type="InterPro" id="IPR041418">
    <property type="entry name" value="SAM_3"/>
</dbReference>
<dbReference type="GO" id="GO:0032587">
    <property type="term" value="C:ruffle membrane"/>
    <property type="evidence" value="ECO:0007669"/>
    <property type="project" value="TreeGrafter"/>
</dbReference>
<dbReference type="AlphaFoldDB" id="K7F9A6"/>
<dbReference type="EMBL" id="AGCU01130620">
    <property type="status" value="NOT_ANNOTATED_CDS"/>
    <property type="molecule type" value="Genomic_DNA"/>
</dbReference>
<sequence>VWPPENGEWGAEEGEASGGPEFASEIRSPMLTREAIALLRGCLGAQEAELWGSLGDNSLCPRVDFPRDHAAPYNLSFQSGWAPPRLGPDGQPWEDPVETQHLHEARRGQVGLVGVPSLSPPLAWCNPLGPGAARTLQTSLHVYGWRGGVLHLRKWGREGLSFAPFFPPSHQHPTEGQFVSCTYDFVARNNNEMSVLQGETLEVLDNSKKWWKVQNRSGQQGYVPYNILSPLPASQSHGLGHLPHPLQGVPAPPRPRKDPPALPAPKKNTPTPNGTRWNGSEGVGQDPRERDTPSPTPCVGEGEPCPLCVGRMGVSLQALPPMCGIHRIVAGEGGTAMGKLTALGGSSRTVSALGVLNGSQLFSLGKAEFQAISPEEGTRVYSQVTVHKAMLEDVKKISELEAVMEKQKRKLEGTTDVPPS</sequence>
<name>K7F9A6_PELSI</name>
<feature type="region of interest" description="Disordered" evidence="3">
    <location>
        <begin position="234"/>
        <end position="298"/>
    </location>
</feature>
<dbReference type="GO" id="GO:0003779">
    <property type="term" value="F:actin binding"/>
    <property type="evidence" value="ECO:0007669"/>
    <property type="project" value="TreeGrafter"/>
</dbReference>
<dbReference type="InterPro" id="IPR039801">
    <property type="entry name" value="EPS8-like"/>
</dbReference>
<dbReference type="HOGENOM" id="CLU_014510_2_0_1"/>
<dbReference type="SUPFAM" id="SSF50044">
    <property type="entry name" value="SH3-domain"/>
    <property type="match status" value="1"/>
</dbReference>
<dbReference type="eggNOG" id="KOG3557">
    <property type="taxonomic scope" value="Eukaryota"/>
</dbReference>
<accession>K7F9A6</accession>
<dbReference type="GO" id="GO:0031982">
    <property type="term" value="C:vesicle"/>
    <property type="evidence" value="ECO:0007669"/>
    <property type="project" value="TreeGrafter"/>
</dbReference>
<dbReference type="GeneTree" id="ENSGT00940000158125"/>
<dbReference type="Pfam" id="PF22975">
    <property type="entry name" value="EPS8_2nd"/>
    <property type="match status" value="1"/>
</dbReference>
<reference evidence="6" key="1">
    <citation type="submission" date="2011-10" db="EMBL/GenBank/DDBJ databases">
        <authorList>
            <consortium name="Soft-shell Turtle Genome Consortium"/>
        </authorList>
    </citation>
    <scope>NUCLEOTIDE SEQUENCE [LARGE SCALE GENOMIC DNA]</scope>
    <source>
        <strain evidence="6">Daiwa-1</strain>
    </source>
</reference>
<dbReference type="PANTHER" id="PTHR12287:SF19">
    <property type="entry name" value="EPIDERMAL GROWTH FACTOR RECEPTOR KINASE SUBSTRATE 8-LIKE PROTEIN 1"/>
    <property type="match status" value="1"/>
</dbReference>
<proteinExistence type="predicted"/>
<dbReference type="InterPro" id="IPR035462">
    <property type="entry name" value="Eps8_SH3"/>
</dbReference>
<keyword evidence="6" id="KW-1185">Reference proteome</keyword>
<dbReference type="CDD" id="cd11764">
    <property type="entry name" value="SH3_Eps8"/>
    <property type="match status" value="1"/>
</dbReference>
<evidence type="ECO:0000313" key="5">
    <source>
        <dbReference type="Ensembl" id="ENSPSIP00000004616.1"/>
    </source>
</evidence>
<evidence type="ECO:0000259" key="4">
    <source>
        <dbReference type="PROSITE" id="PS50002"/>
    </source>
</evidence>
<dbReference type="InterPro" id="IPR001452">
    <property type="entry name" value="SH3_domain"/>
</dbReference>
<evidence type="ECO:0000313" key="6">
    <source>
        <dbReference type="Proteomes" id="UP000007267"/>
    </source>
</evidence>
<dbReference type="Pfam" id="PF18016">
    <property type="entry name" value="SAM_3"/>
    <property type="match status" value="1"/>
</dbReference>
<dbReference type="PROSITE" id="PS50002">
    <property type="entry name" value="SH3"/>
    <property type="match status" value="1"/>
</dbReference>
<reference evidence="5" key="3">
    <citation type="submission" date="2025-08" db="UniProtKB">
        <authorList>
            <consortium name="Ensembl"/>
        </authorList>
    </citation>
    <scope>IDENTIFICATION</scope>
</reference>
<dbReference type="GO" id="GO:0007266">
    <property type="term" value="P:Rho protein signal transduction"/>
    <property type="evidence" value="ECO:0007669"/>
    <property type="project" value="TreeGrafter"/>
</dbReference>
<evidence type="ECO:0000256" key="3">
    <source>
        <dbReference type="SAM" id="MobiDB-lite"/>
    </source>
</evidence>
<organism evidence="5 6">
    <name type="scientific">Pelodiscus sinensis</name>
    <name type="common">Chinese softshell turtle</name>
    <name type="synonym">Trionyx sinensis</name>
    <dbReference type="NCBI Taxonomy" id="13735"/>
    <lineage>
        <taxon>Eukaryota</taxon>
        <taxon>Metazoa</taxon>
        <taxon>Chordata</taxon>
        <taxon>Craniata</taxon>
        <taxon>Vertebrata</taxon>
        <taxon>Euteleostomi</taxon>
        <taxon>Archelosauria</taxon>
        <taxon>Testudinata</taxon>
        <taxon>Testudines</taxon>
        <taxon>Cryptodira</taxon>
        <taxon>Trionychia</taxon>
        <taxon>Trionychidae</taxon>
        <taxon>Pelodiscus</taxon>
    </lineage>
</organism>
<reference evidence="6" key="2">
    <citation type="journal article" date="2013" name="Nat. Genet.">
        <title>The draft genomes of soft-shell turtle and green sea turtle yield insights into the development and evolution of the turtle-specific body plan.</title>
        <authorList>
            <person name="Wang Z."/>
            <person name="Pascual-Anaya J."/>
            <person name="Zadissa A."/>
            <person name="Li W."/>
            <person name="Niimura Y."/>
            <person name="Huang Z."/>
            <person name="Li C."/>
            <person name="White S."/>
            <person name="Xiong Z."/>
            <person name="Fang D."/>
            <person name="Wang B."/>
            <person name="Ming Y."/>
            <person name="Chen Y."/>
            <person name="Zheng Y."/>
            <person name="Kuraku S."/>
            <person name="Pignatelli M."/>
            <person name="Herrero J."/>
            <person name="Beal K."/>
            <person name="Nozawa M."/>
            <person name="Li Q."/>
            <person name="Wang J."/>
            <person name="Zhang H."/>
            <person name="Yu L."/>
            <person name="Shigenobu S."/>
            <person name="Wang J."/>
            <person name="Liu J."/>
            <person name="Flicek P."/>
            <person name="Searle S."/>
            <person name="Wang J."/>
            <person name="Kuratani S."/>
            <person name="Yin Y."/>
            <person name="Aken B."/>
            <person name="Zhang G."/>
            <person name="Irie N."/>
        </authorList>
    </citation>
    <scope>NUCLEOTIDE SEQUENCE [LARGE SCALE GENOMIC DNA]</scope>
    <source>
        <strain evidence="6">Daiwa-1</strain>
    </source>
</reference>
<dbReference type="GO" id="GO:0035023">
    <property type="term" value="P:regulation of Rho protein signal transduction"/>
    <property type="evidence" value="ECO:0007669"/>
    <property type="project" value="TreeGrafter"/>
</dbReference>
<dbReference type="Pfam" id="PF00018">
    <property type="entry name" value="SH3_1"/>
    <property type="match status" value="1"/>
</dbReference>
<dbReference type="SMART" id="SM00326">
    <property type="entry name" value="SH3"/>
    <property type="match status" value="1"/>
</dbReference>
<dbReference type="GO" id="GO:1900029">
    <property type="term" value="P:positive regulation of ruffle assembly"/>
    <property type="evidence" value="ECO:0007669"/>
    <property type="project" value="TreeGrafter"/>
</dbReference>
<protein>
    <recommendedName>
        <fullName evidence="4">SH3 domain-containing protein</fullName>
    </recommendedName>
</protein>
<dbReference type="InterPro" id="IPR036028">
    <property type="entry name" value="SH3-like_dom_sf"/>
</dbReference>
<feature type="compositionally biased region" description="Polar residues" evidence="3">
    <location>
        <begin position="268"/>
        <end position="278"/>
    </location>
</feature>
<evidence type="ECO:0000256" key="2">
    <source>
        <dbReference type="PROSITE-ProRule" id="PRU00192"/>
    </source>
</evidence>
<feature type="region of interest" description="Disordered" evidence="3">
    <location>
        <begin position="1"/>
        <end position="21"/>
    </location>
</feature>
<dbReference type="EMBL" id="AGCU01130619">
    <property type="status" value="NOT_ANNOTATED_CDS"/>
    <property type="molecule type" value="Genomic_DNA"/>
</dbReference>
<dbReference type="FunFam" id="2.30.30.40:FF:000071">
    <property type="entry name" value="Epidermal growth factor receptor kinase substrate 8"/>
    <property type="match status" value="1"/>
</dbReference>